<dbReference type="SUPFAM" id="SSF53474">
    <property type="entry name" value="alpha/beta-Hydrolases"/>
    <property type="match status" value="1"/>
</dbReference>
<dbReference type="EC" id="3.4.19.1" evidence="5"/>
<evidence type="ECO:0000256" key="3">
    <source>
        <dbReference type="ARBA" id="ARBA00010040"/>
    </source>
</evidence>
<evidence type="ECO:0000313" key="10">
    <source>
        <dbReference type="EMBL" id="CAK1546948.1"/>
    </source>
</evidence>
<comment type="subcellular location">
    <subcellularLocation>
        <location evidence="2">Cytoplasm</location>
    </subcellularLocation>
</comment>
<dbReference type="PANTHER" id="PTHR42776">
    <property type="entry name" value="SERINE PEPTIDASE S9 FAMILY MEMBER"/>
    <property type="match status" value="1"/>
</dbReference>
<protein>
    <recommendedName>
        <fullName evidence="5">acylaminoacyl-peptidase</fullName>
        <ecNumber evidence="5">3.4.19.1</ecNumber>
    </recommendedName>
</protein>
<name>A0AAV1JC88_9NEOP</name>
<evidence type="ECO:0000256" key="5">
    <source>
        <dbReference type="ARBA" id="ARBA00012917"/>
    </source>
</evidence>
<dbReference type="GO" id="GO:0004252">
    <property type="term" value="F:serine-type endopeptidase activity"/>
    <property type="evidence" value="ECO:0007669"/>
    <property type="project" value="InterPro"/>
</dbReference>
<dbReference type="Pfam" id="PF00326">
    <property type="entry name" value="Peptidase_S9"/>
    <property type="match status" value="1"/>
</dbReference>
<dbReference type="Gene3D" id="3.40.50.1820">
    <property type="entry name" value="alpha/beta hydrolase"/>
    <property type="match status" value="1"/>
</dbReference>
<dbReference type="Proteomes" id="UP001497472">
    <property type="component" value="Unassembled WGS sequence"/>
</dbReference>
<evidence type="ECO:0000259" key="9">
    <source>
        <dbReference type="Pfam" id="PF19283"/>
    </source>
</evidence>
<evidence type="ECO:0000256" key="4">
    <source>
        <dbReference type="ARBA" id="ARBA00011881"/>
    </source>
</evidence>
<feature type="domain" description="Acylamino-acid-releasing enzyme N-terminal" evidence="9">
    <location>
        <begin position="27"/>
        <end position="445"/>
    </location>
</feature>
<comment type="similarity">
    <text evidence="3">Belongs to the peptidase S9C family.</text>
</comment>
<dbReference type="PANTHER" id="PTHR42776:SF4">
    <property type="entry name" value="ACYLAMINO-ACID-RELEASING ENZYME"/>
    <property type="match status" value="1"/>
</dbReference>
<evidence type="ECO:0000256" key="1">
    <source>
        <dbReference type="ARBA" id="ARBA00000721"/>
    </source>
</evidence>
<dbReference type="Pfam" id="PF19283">
    <property type="entry name" value="APEH_N"/>
    <property type="match status" value="1"/>
</dbReference>
<dbReference type="SUPFAM" id="SSF82171">
    <property type="entry name" value="DPP6 N-terminal domain-like"/>
    <property type="match status" value="1"/>
</dbReference>
<evidence type="ECO:0000256" key="6">
    <source>
        <dbReference type="ARBA" id="ARBA00022490"/>
    </source>
</evidence>
<evidence type="ECO:0000256" key="2">
    <source>
        <dbReference type="ARBA" id="ARBA00004496"/>
    </source>
</evidence>
<organism evidence="10 11">
    <name type="scientific">Leptosia nina</name>
    <dbReference type="NCBI Taxonomy" id="320188"/>
    <lineage>
        <taxon>Eukaryota</taxon>
        <taxon>Metazoa</taxon>
        <taxon>Ecdysozoa</taxon>
        <taxon>Arthropoda</taxon>
        <taxon>Hexapoda</taxon>
        <taxon>Insecta</taxon>
        <taxon>Pterygota</taxon>
        <taxon>Neoptera</taxon>
        <taxon>Endopterygota</taxon>
        <taxon>Lepidoptera</taxon>
        <taxon>Glossata</taxon>
        <taxon>Ditrysia</taxon>
        <taxon>Papilionoidea</taxon>
        <taxon>Pieridae</taxon>
        <taxon>Pierinae</taxon>
        <taxon>Leptosia</taxon>
    </lineage>
</organism>
<dbReference type="EMBL" id="CAVLEF010000009">
    <property type="protein sequence ID" value="CAK1546948.1"/>
    <property type="molecule type" value="Genomic_DNA"/>
</dbReference>
<dbReference type="GO" id="GO:0006508">
    <property type="term" value="P:proteolysis"/>
    <property type="evidence" value="ECO:0007669"/>
    <property type="project" value="InterPro"/>
</dbReference>
<comment type="catalytic activity">
    <reaction evidence="1">
        <text>Cleavage of an N-acetyl or N-formyl amino acid from the N-terminus of a polypeptide.</text>
        <dbReference type="EC" id="3.4.19.1"/>
    </reaction>
</comment>
<comment type="caution">
    <text evidence="10">The sequence shown here is derived from an EMBL/GenBank/DDBJ whole genome shotgun (WGS) entry which is preliminary data.</text>
</comment>
<sequence>MSPQIEKIVNAYKTLSKIPSILGARLNNNGTKVSSRWSVRNIDKGKNSQYMIDYSLDTDLKVVAESDFGVDISNELLSAVSPKESYKAVIREDKNGKDKKCFLEIWSRNCLSHSIDLTALDVHGDVYADGEFGSLDWSADEKSLIYIAEQKPKKSEPYIKRKLVDKENNGDGDKKITPGEEYIYKPDWGEQLVGKRRSVVVKCDLETEAVTLLEGIPDNMCPGQVRFSADGKGVVGVVWEIDDPSRLGLIFCTNRLSHIFWLSFDGVYRRLSKPVASVRSPRITPDGGVVWLQRTVGGPHHACHQIVRLSKSNFESIISTQQTNDTKEEILLDIVSEKLFIKNGTFYGMYGTSFPIKCWSDDGKRLIFSTICLNEVNSYVLNLETKEITQISIVDKGSTTVLCVSADVIVASYSNVATPGQLYVTKLPECGSEMSIEWKRVSLPANIPEWLKDAQAEYLHLEHSNCDDDVKSFNCILVSGKEKRPLVVWPHGGPHSAFVNAYSLETALFHLLGFASLQINYRGSTGAGEASVCFLPKRVGNADVVDCKFATDEVAKQSVVDERRMCLYGGSHGGFLVAHLSGQYPGVYKAVVARNPVIDCSSMAGVTDIPDWCYVEAGLNYHESGEVLEKELVAMRRCSPIIHVHKVKAPTALMLGSNDKRVPYYQGLDYAKRLKANGVKTRVFMYEDNHSLSSLNSEMDNLINGTDWLLTHLKE</sequence>
<dbReference type="InterPro" id="IPR001375">
    <property type="entry name" value="Peptidase_S9_cat"/>
</dbReference>
<keyword evidence="11" id="KW-1185">Reference proteome</keyword>
<evidence type="ECO:0000259" key="8">
    <source>
        <dbReference type="Pfam" id="PF00326"/>
    </source>
</evidence>
<reference evidence="10 11" key="1">
    <citation type="submission" date="2023-11" db="EMBL/GenBank/DDBJ databases">
        <authorList>
            <person name="Okamura Y."/>
        </authorList>
    </citation>
    <scope>NUCLEOTIDE SEQUENCE [LARGE SCALE GENOMIC DNA]</scope>
</reference>
<gene>
    <name evidence="10" type="ORF">LNINA_LOCUS6455</name>
</gene>
<accession>A0AAV1JC88</accession>
<keyword evidence="7" id="KW-0378">Hydrolase</keyword>
<dbReference type="InterPro" id="IPR002471">
    <property type="entry name" value="Pept_S9_AS"/>
</dbReference>
<evidence type="ECO:0000313" key="11">
    <source>
        <dbReference type="Proteomes" id="UP001497472"/>
    </source>
</evidence>
<dbReference type="InterPro" id="IPR029058">
    <property type="entry name" value="AB_hydrolase_fold"/>
</dbReference>
<dbReference type="GO" id="GO:0005737">
    <property type="term" value="C:cytoplasm"/>
    <property type="evidence" value="ECO:0007669"/>
    <property type="project" value="UniProtKB-SubCell"/>
</dbReference>
<dbReference type="AlphaFoldDB" id="A0AAV1JC88"/>
<proteinExistence type="inferred from homology"/>
<feature type="domain" description="Peptidase S9 prolyl oligopeptidase catalytic" evidence="8">
    <location>
        <begin position="502"/>
        <end position="714"/>
    </location>
</feature>
<keyword evidence="6" id="KW-0963">Cytoplasm</keyword>
<dbReference type="InterPro" id="IPR045550">
    <property type="entry name" value="AARE_N"/>
</dbReference>
<dbReference type="GO" id="GO:0008242">
    <property type="term" value="F:omega peptidase activity"/>
    <property type="evidence" value="ECO:0007669"/>
    <property type="project" value="UniProtKB-EC"/>
</dbReference>
<dbReference type="PROSITE" id="PS00708">
    <property type="entry name" value="PRO_ENDOPEP_SER"/>
    <property type="match status" value="1"/>
</dbReference>
<comment type="subunit">
    <text evidence="4">Homotetramer.</text>
</comment>
<evidence type="ECO:0000256" key="7">
    <source>
        <dbReference type="ARBA" id="ARBA00022801"/>
    </source>
</evidence>